<feature type="transmembrane region" description="Helical" evidence="6">
    <location>
        <begin position="481"/>
        <end position="506"/>
    </location>
</feature>
<feature type="transmembrane region" description="Helical" evidence="6">
    <location>
        <begin position="365"/>
        <end position="382"/>
    </location>
</feature>
<feature type="transmembrane region" description="Helical" evidence="6">
    <location>
        <begin position="293"/>
        <end position="310"/>
    </location>
</feature>
<accession>A0ABW5CYK4</accession>
<evidence type="ECO:0000256" key="2">
    <source>
        <dbReference type="ARBA" id="ARBA00022475"/>
    </source>
</evidence>
<sequence length="705" mass="79446">MLRWAPYPFVRVTLSFIAGILLYIFSGRDLPYTLEVFAFFVAAYLVAVILSWRLKSAIVTAAAGILALLCFAAGGAWFTNLNTESHQPNHLSKLPSAATYYTGVVDDYVMQKPGYQSTVLSVEQLLVDGEWKSASGKVQLSIPHDSDKEYEVGYGDRLLIKGAPQPVTPALNPNQFDYRAYLANKQVYHRHYLQSHQYLKVGSAPPNPILYFSIHLRRKLDSLLKEHIAERREYGISSALILGVKDELDNEILKVYNNTGTTHVLAVSGLHVALIYGVLMLALVHVNRTRKQRIAVAVALISFLWLYAFVTGLSPSVLRAVVMFSLVTVARAISRQSNIYNTLAVAAFFLLLYNPYYLLDVGFQLSFLAVLGIVYLQPLLYKTLEFDNRLLDKVWVLFTVSVAAQLITFPLGLLYFHQFPVYFWLANLVVVPVSTGVLYTGMAALAFSWVPFLSFLLFQLHFWTIWFMNEFTIRVHQLPQALIQGIDISAGQAWMLYALMLCFILFLVLRRLPYLVLATGIVAILAVQEIREGMQQQQQRALTIYSLRGTSALSLVRGQDAIVLADKGLELDERNYTFNMQPHLWHKGIEQPAFATFSAANLPSGISHALLPDSNSLYVWQGQKLLVISRPLKVQPKAALSIDYVLLTNSARVNPEDLLPFSFKHLILDASNKPWYLQRMRQQLTTTGIPFYDVTEKGAFVVEVE</sequence>
<feature type="transmembrane region" description="Helical" evidence="6">
    <location>
        <begin position="57"/>
        <end position="78"/>
    </location>
</feature>
<protein>
    <submittedName>
        <fullName evidence="9">ComEC/Rec2 family competence protein</fullName>
    </submittedName>
</protein>
<feature type="transmembrane region" description="Helical" evidence="6">
    <location>
        <begin position="394"/>
        <end position="416"/>
    </location>
</feature>
<evidence type="ECO:0000256" key="3">
    <source>
        <dbReference type="ARBA" id="ARBA00022692"/>
    </source>
</evidence>
<evidence type="ECO:0000313" key="10">
    <source>
        <dbReference type="Proteomes" id="UP001597374"/>
    </source>
</evidence>
<dbReference type="RefSeq" id="WP_250430069.1">
    <property type="nucleotide sequence ID" value="NZ_JALPRR010000003.1"/>
</dbReference>
<feature type="domain" description="ComEC/Rec2-related protein" evidence="7">
    <location>
        <begin position="240"/>
        <end position="508"/>
    </location>
</feature>
<comment type="caution">
    <text evidence="9">The sequence shown here is derived from an EMBL/GenBank/DDBJ whole genome shotgun (WGS) entry which is preliminary data.</text>
</comment>
<evidence type="ECO:0000256" key="4">
    <source>
        <dbReference type="ARBA" id="ARBA00022989"/>
    </source>
</evidence>
<dbReference type="Proteomes" id="UP001597374">
    <property type="component" value="Unassembled WGS sequence"/>
</dbReference>
<dbReference type="PANTHER" id="PTHR30619">
    <property type="entry name" value="DNA INTERNALIZATION/COMPETENCE PROTEIN COMEC/REC2"/>
    <property type="match status" value="1"/>
</dbReference>
<dbReference type="InterPro" id="IPR025405">
    <property type="entry name" value="DUF4131"/>
</dbReference>
<dbReference type="Pfam" id="PF13567">
    <property type="entry name" value="DUF4131"/>
    <property type="match status" value="1"/>
</dbReference>
<gene>
    <name evidence="9" type="ORF">ACFSKP_12755</name>
</gene>
<dbReference type="PANTHER" id="PTHR30619:SF1">
    <property type="entry name" value="RECOMBINATION PROTEIN 2"/>
    <property type="match status" value="1"/>
</dbReference>
<dbReference type="EMBL" id="JBHUIM010000002">
    <property type="protein sequence ID" value="MFD2247133.1"/>
    <property type="molecule type" value="Genomic_DNA"/>
</dbReference>
<feature type="transmembrane region" description="Helical" evidence="6">
    <location>
        <begin position="264"/>
        <end position="286"/>
    </location>
</feature>
<name>A0ABW5CYK4_9BACT</name>
<keyword evidence="2" id="KW-1003">Cell membrane</keyword>
<comment type="subcellular location">
    <subcellularLocation>
        <location evidence="1">Cell membrane</location>
        <topology evidence="1">Multi-pass membrane protein</topology>
    </subcellularLocation>
</comment>
<evidence type="ECO:0000313" key="9">
    <source>
        <dbReference type="EMBL" id="MFD2247133.1"/>
    </source>
</evidence>
<dbReference type="InterPro" id="IPR004477">
    <property type="entry name" value="ComEC_N"/>
</dbReference>
<keyword evidence="10" id="KW-1185">Reference proteome</keyword>
<evidence type="ECO:0000259" key="8">
    <source>
        <dbReference type="Pfam" id="PF13567"/>
    </source>
</evidence>
<feature type="transmembrane region" description="Helical" evidence="6">
    <location>
        <begin position="436"/>
        <end position="460"/>
    </location>
</feature>
<evidence type="ECO:0000256" key="6">
    <source>
        <dbReference type="SAM" id="Phobius"/>
    </source>
</evidence>
<dbReference type="NCBIfam" id="TIGR00360">
    <property type="entry name" value="ComEC_N-term"/>
    <property type="match status" value="1"/>
</dbReference>
<evidence type="ECO:0000259" key="7">
    <source>
        <dbReference type="Pfam" id="PF03772"/>
    </source>
</evidence>
<dbReference type="Pfam" id="PF03772">
    <property type="entry name" value="Competence"/>
    <property type="match status" value="1"/>
</dbReference>
<evidence type="ECO:0000256" key="1">
    <source>
        <dbReference type="ARBA" id="ARBA00004651"/>
    </source>
</evidence>
<proteinExistence type="predicted"/>
<dbReference type="InterPro" id="IPR052159">
    <property type="entry name" value="Competence_DNA_uptake"/>
</dbReference>
<feature type="transmembrane region" description="Helical" evidence="6">
    <location>
        <begin position="7"/>
        <end position="26"/>
    </location>
</feature>
<keyword evidence="4 6" id="KW-1133">Transmembrane helix</keyword>
<organism evidence="9 10">
    <name type="scientific">Pontibacter ruber</name>
    <dbReference type="NCBI Taxonomy" id="1343895"/>
    <lineage>
        <taxon>Bacteria</taxon>
        <taxon>Pseudomonadati</taxon>
        <taxon>Bacteroidota</taxon>
        <taxon>Cytophagia</taxon>
        <taxon>Cytophagales</taxon>
        <taxon>Hymenobacteraceae</taxon>
        <taxon>Pontibacter</taxon>
    </lineage>
</organism>
<reference evidence="10" key="1">
    <citation type="journal article" date="2019" name="Int. J. Syst. Evol. Microbiol.">
        <title>The Global Catalogue of Microorganisms (GCM) 10K type strain sequencing project: providing services to taxonomists for standard genome sequencing and annotation.</title>
        <authorList>
            <consortium name="The Broad Institute Genomics Platform"/>
            <consortium name="The Broad Institute Genome Sequencing Center for Infectious Disease"/>
            <person name="Wu L."/>
            <person name="Ma J."/>
        </authorList>
    </citation>
    <scope>NUCLEOTIDE SEQUENCE [LARGE SCALE GENOMIC DNA]</scope>
    <source>
        <strain evidence="10">CGMCC 4.1782</strain>
    </source>
</reference>
<evidence type="ECO:0000256" key="5">
    <source>
        <dbReference type="ARBA" id="ARBA00023136"/>
    </source>
</evidence>
<feature type="transmembrane region" description="Helical" evidence="6">
    <location>
        <begin position="340"/>
        <end position="359"/>
    </location>
</feature>
<feature type="domain" description="DUF4131" evidence="8">
    <location>
        <begin position="34"/>
        <end position="195"/>
    </location>
</feature>
<keyword evidence="5 6" id="KW-0472">Membrane</keyword>
<feature type="transmembrane region" description="Helical" evidence="6">
    <location>
        <begin position="32"/>
        <end position="50"/>
    </location>
</feature>
<keyword evidence="3 6" id="KW-0812">Transmembrane</keyword>